<comment type="caution">
    <text evidence="2">The sequence shown here is derived from an EMBL/GenBank/DDBJ whole genome shotgun (WGS) entry which is preliminary data.</text>
</comment>
<organism evidence="2 3">
    <name type="scientific">Rhizopus oryzae</name>
    <name type="common">Mucormycosis agent</name>
    <name type="synonym">Rhizopus arrhizus var. delemar</name>
    <dbReference type="NCBI Taxonomy" id="64495"/>
    <lineage>
        <taxon>Eukaryota</taxon>
        <taxon>Fungi</taxon>
        <taxon>Fungi incertae sedis</taxon>
        <taxon>Mucoromycota</taxon>
        <taxon>Mucoromycotina</taxon>
        <taxon>Mucoromycetes</taxon>
        <taxon>Mucorales</taxon>
        <taxon>Mucorineae</taxon>
        <taxon>Rhizopodaceae</taxon>
        <taxon>Rhizopus</taxon>
    </lineage>
</organism>
<dbReference type="Proteomes" id="UP000717996">
    <property type="component" value="Unassembled WGS sequence"/>
</dbReference>
<evidence type="ECO:0000256" key="1">
    <source>
        <dbReference type="SAM" id="MobiDB-lite"/>
    </source>
</evidence>
<feature type="compositionally biased region" description="Polar residues" evidence="1">
    <location>
        <begin position="33"/>
        <end position="47"/>
    </location>
</feature>
<evidence type="ECO:0000313" key="2">
    <source>
        <dbReference type="EMBL" id="KAG1548239.1"/>
    </source>
</evidence>
<dbReference type="EMBL" id="JAANIT010000387">
    <property type="protein sequence ID" value="KAG1548239.1"/>
    <property type="molecule type" value="Genomic_DNA"/>
</dbReference>
<sequence length="204" mass="23980">MKNNKKNKNNNGQPKEKKGKDTQWKKQEENCLFPNSPNGPNGSRVFNDQLNNYSNTFSMNYMNLMVPVPAANPWFNQTAAIFSSHSTSDAMSTKHVLNPSFSPSASFNVFIPLITNRRALIQQQELAFEQLRQQQEQEQKKQESEQQQTRPQKQSNKKLQTQKRKRKEKGSQRYQNKRKEPQGHQQEQQKERTFRLKRPEEKIS</sequence>
<feature type="region of interest" description="Disordered" evidence="1">
    <location>
        <begin position="1"/>
        <end position="47"/>
    </location>
</feature>
<proteinExistence type="predicted"/>
<protein>
    <submittedName>
        <fullName evidence="2">Uncharacterized protein</fullName>
    </submittedName>
</protein>
<feature type="compositionally biased region" description="Basic and acidic residues" evidence="1">
    <location>
        <begin position="177"/>
        <end position="204"/>
    </location>
</feature>
<reference evidence="2" key="1">
    <citation type="journal article" date="2020" name="Microb. Genom.">
        <title>Genetic diversity of clinical and environmental Mucorales isolates obtained from an investigation of mucormycosis cases among solid organ transplant recipients.</title>
        <authorList>
            <person name="Nguyen M.H."/>
            <person name="Kaul D."/>
            <person name="Muto C."/>
            <person name="Cheng S.J."/>
            <person name="Richter R.A."/>
            <person name="Bruno V.M."/>
            <person name="Liu G."/>
            <person name="Beyhan S."/>
            <person name="Sundermann A.J."/>
            <person name="Mounaud S."/>
            <person name="Pasculle A.W."/>
            <person name="Nierman W.C."/>
            <person name="Driscoll E."/>
            <person name="Cumbie R."/>
            <person name="Clancy C.J."/>
            <person name="Dupont C.L."/>
        </authorList>
    </citation>
    <scope>NUCLEOTIDE SEQUENCE</scope>
    <source>
        <strain evidence="2">GL16</strain>
    </source>
</reference>
<accession>A0A9P6YGW9</accession>
<gene>
    <name evidence="2" type="ORF">G6F51_003777</name>
</gene>
<feature type="compositionally biased region" description="Polar residues" evidence="1">
    <location>
        <begin position="149"/>
        <end position="159"/>
    </location>
</feature>
<dbReference type="AlphaFoldDB" id="A0A9P6YGW9"/>
<feature type="compositionally biased region" description="Basic and acidic residues" evidence="1">
    <location>
        <begin position="14"/>
        <end position="29"/>
    </location>
</feature>
<name>A0A9P6YGW9_RHIOR</name>
<feature type="region of interest" description="Disordered" evidence="1">
    <location>
        <begin position="137"/>
        <end position="204"/>
    </location>
</feature>
<evidence type="ECO:0000313" key="3">
    <source>
        <dbReference type="Proteomes" id="UP000717996"/>
    </source>
</evidence>